<feature type="region of interest" description="Disordered" evidence="1">
    <location>
        <begin position="1"/>
        <end position="21"/>
    </location>
</feature>
<name>A0A261SCQ5_9BORD</name>
<gene>
    <name evidence="2" type="ORF">CAL29_14935</name>
</gene>
<dbReference type="Gene3D" id="1.25.40.10">
    <property type="entry name" value="Tetratricopeptide repeat domain"/>
    <property type="match status" value="2"/>
</dbReference>
<dbReference type="Proteomes" id="UP000216020">
    <property type="component" value="Unassembled WGS sequence"/>
</dbReference>
<dbReference type="RefSeq" id="WP_094853755.1">
    <property type="nucleotide sequence ID" value="NZ_NEVM01000002.1"/>
</dbReference>
<reference evidence="3" key="1">
    <citation type="submission" date="2017-05" db="EMBL/GenBank/DDBJ databases">
        <title>Complete and WGS of Bordetella genogroups.</title>
        <authorList>
            <person name="Spilker T."/>
            <person name="Lipuma J."/>
        </authorList>
    </citation>
    <scope>NUCLEOTIDE SEQUENCE [LARGE SCALE GENOMIC DNA]</scope>
    <source>
        <strain evidence="3">AU16122</strain>
    </source>
</reference>
<dbReference type="InterPro" id="IPR002202">
    <property type="entry name" value="HMG_CoA_Rdtase"/>
</dbReference>
<dbReference type="InterPro" id="IPR011990">
    <property type="entry name" value="TPR-like_helical_dom_sf"/>
</dbReference>
<proteinExistence type="predicted"/>
<dbReference type="AlphaFoldDB" id="A0A261SCQ5"/>
<dbReference type="EMBL" id="NEVM01000002">
    <property type="protein sequence ID" value="OZI34762.1"/>
    <property type="molecule type" value="Genomic_DNA"/>
</dbReference>
<evidence type="ECO:0000256" key="1">
    <source>
        <dbReference type="SAM" id="MobiDB-lite"/>
    </source>
</evidence>
<dbReference type="GO" id="GO:0004420">
    <property type="term" value="F:hydroxymethylglutaryl-CoA reductase (NADPH) activity"/>
    <property type="evidence" value="ECO:0007669"/>
    <property type="project" value="InterPro"/>
</dbReference>
<evidence type="ECO:0000313" key="2">
    <source>
        <dbReference type="EMBL" id="OZI34762.1"/>
    </source>
</evidence>
<dbReference type="PROSITE" id="PS50065">
    <property type="entry name" value="HMG_COA_REDUCTASE_4"/>
    <property type="match status" value="1"/>
</dbReference>
<organism evidence="2 3">
    <name type="scientific">Bordetella genomosp. 10</name>
    <dbReference type="NCBI Taxonomy" id="1416804"/>
    <lineage>
        <taxon>Bacteria</taxon>
        <taxon>Pseudomonadati</taxon>
        <taxon>Pseudomonadota</taxon>
        <taxon>Betaproteobacteria</taxon>
        <taxon>Burkholderiales</taxon>
        <taxon>Alcaligenaceae</taxon>
        <taxon>Bordetella</taxon>
    </lineage>
</organism>
<accession>A0A261SCQ5</accession>
<dbReference type="SUPFAM" id="SSF48452">
    <property type="entry name" value="TPR-like"/>
    <property type="match status" value="2"/>
</dbReference>
<protein>
    <submittedName>
        <fullName evidence="2">Uncharacterized protein</fullName>
    </submittedName>
</protein>
<dbReference type="Pfam" id="PF14559">
    <property type="entry name" value="TPR_19"/>
    <property type="match status" value="1"/>
</dbReference>
<feature type="compositionally biased region" description="Low complexity" evidence="1">
    <location>
        <begin position="1"/>
        <end position="20"/>
    </location>
</feature>
<dbReference type="GO" id="GO:0015936">
    <property type="term" value="P:coenzyme A metabolic process"/>
    <property type="evidence" value="ECO:0007669"/>
    <property type="project" value="InterPro"/>
</dbReference>
<keyword evidence="3" id="KW-1185">Reference proteome</keyword>
<sequence>MVETGTAAAPDAAIDAEPAGQEAPHQARARLLRAIEAINQGDQAEGIAMLTPDLVRAAQGRPDLRRHVVSPLIRDGALDAAIRVLRILACAYPALADDHRLLASLLGRLKCWDEAIGHIDLAAAVQPADAALHAARIRLRLMAGRAREAGDIARDTAGQALEAPAEAGIWLTALLRAGDAEAAARVARGMDPARYADARTAAAAVRALLAVDDAPTALAAGQAALAAGQDGAALRAQLAQACLAGPGAAERHAQALAHMEAGLRLAPDDVSLNALYGEALLRAGRYDAAADALAGVCERQPGLEHVRALYARALRHTGRHAEAAEQTLKLVHAVPGRLDWHRQAAAALTQAGRAAEADALFDAFIQRRAAALPASFRQGLDDLARRADGVRIPQARLDWAWGMRRGAGSADRAQWERAARWGNLVDHLMLDWLECRDDRADEAMALLDDLDAAESFLRPLLAEGRGIVVATAHVGPMYAGPMVLELLGVRARWLASTPSVARTGYAASLISTSDQTEVQVAKASFKALQQGYMVGLAVDGAPTPAAPRIPFEGQEITYSSFAARAAFRTGAPSFFYAPAWKDGRIALHMEMLPRPEPGEDVGRYATRWRHAYLAVLREYLGGPPENLRLSGGLWRHIR</sequence>
<evidence type="ECO:0000313" key="3">
    <source>
        <dbReference type="Proteomes" id="UP000216020"/>
    </source>
</evidence>
<comment type="caution">
    <text evidence="2">The sequence shown here is derived from an EMBL/GenBank/DDBJ whole genome shotgun (WGS) entry which is preliminary data.</text>
</comment>